<evidence type="ECO:0000256" key="1">
    <source>
        <dbReference type="ARBA" id="ARBA00022741"/>
    </source>
</evidence>
<keyword evidence="1" id="KW-0547">Nucleotide-binding</keyword>
<reference evidence="5 6" key="1">
    <citation type="submission" date="2019-06" db="EMBL/GenBank/DDBJ databases">
        <title>Sequencing the genomes of 1000 actinobacteria strains.</title>
        <authorList>
            <person name="Klenk H.-P."/>
        </authorList>
    </citation>
    <scope>NUCLEOTIDE SEQUENCE [LARGE SCALE GENOMIC DNA]</scope>
    <source>
        <strain evidence="5 6">DSM 44826</strain>
    </source>
</reference>
<evidence type="ECO:0000256" key="2">
    <source>
        <dbReference type="ARBA" id="ARBA00023134"/>
    </source>
</evidence>
<dbReference type="Proteomes" id="UP000317940">
    <property type="component" value="Unassembled WGS sequence"/>
</dbReference>
<comment type="caution">
    <text evidence="5">The sequence shown here is derived from an EMBL/GenBank/DDBJ whole genome shotgun (WGS) entry which is preliminary data.</text>
</comment>
<dbReference type="SMART" id="SM00889">
    <property type="entry name" value="EFG_IV"/>
    <property type="match status" value="1"/>
</dbReference>
<dbReference type="Gene3D" id="3.30.230.10">
    <property type="match status" value="2"/>
</dbReference>
<dbReference type="AlphaFoldDB" id="A0A561TSQ6"/>
<dbReference type="EMBL" id="VIWT01000003">
    <property type="protein sequence ID" value="TWF90141.1"/>
    <property type="molecule type" value="Genomic_DNA"/>
</dbReference>
<gene>
    <name evidence="5" type="ORF">FHX73_13185</name>
</gene>
<feature type="domain" description="Translation elongation factor EFG/EF2" evidence="4">
    <location>
        <begin position="143"/>
        <end position="261"/>
    </location>
</feature>
<name>A0A561TSQ6_9ACTN</name>
<evidence type="ECO:0000256" key="3">
    <source>
        <dbReference type="SAM" id="MobiDB-lite"/>
    </source>
</evidence>
<dbReference type="InterPro" id="IPR014721">
    <property type="entry name" value="Ribsml_uS5_D2-typ_fold_subgr"/>
</dbReference>
<proteinExistence type="predicted"/>
<dbReference type="GO" id="GO:0005525">
    <property type="term" value="F:GTP binding"/>
    <property type="evidence" value="ECO:0007669"/>
    <property type="project" value="UniProtKB-KW"/>
</dbReference>
<keyword evidence="2" id="KW-0342">GTP-binding</keyword>
<feature type="region of interest" description="Disordered" evidence="3">
    <location>
        <begin position="257"/>
        <end position="282"/>
    </location>
</feature>
<dbReference type="OrthoDB" id="4016098at2"/>
<keyword evidence="5" id="KW-0251">Elongation factor</keyword>
<organism evidence="5 6">
    <name type="scientific">Kitasatospora viridis</name>
    <dbReference type="NCBI Taxonomy" id="281105"/>
    <lineage>
        <taxon>Bacteria</taxon>
        <taxon>Bacillati</taxon>
        <taxon>Actinomycetota</taxon>
        <taxon>Actinomycetes</taxon>
        <taxon>Kitasatosporales</taxon>
        <taxon>Streptomycetaceae</taxon>
        <taxon>Kitasatospora</taxon>
    </lineage>
</organism>
<dbReference type="InterPro" id="IPR020568">
    <property type="entry name" value="Ribosomal_Su5_D2-typ_SF"/>
</dbReference>
<evidence type="ECO:0000313" key="6">
    <source>
        <dbReference type="Proteomes" id="UP000317940"/>
    </source>
</evidence>
<dbReference type="Pfam" id="PF03764">
    <property type="entry name" value="EFG_IV"/>
    <property type="match status" value="1"/>
</dbReference>
<dbReference type="InterPro" id="IPR005517">
    <property type="entry name" value="Transl_elong_EFG/EF2_IV"/>
</dbReference>
<accession>A0A561TSQ6</accession>
<dbReference type="GO" id="GO:0003746">
    <property type="term" value="F:translation elongation factor activity"/>
    <property type="evidence" value="ECO:0007669"/>
    <property type="project" value="UniProtKB-KW"/>
</dbReference>
<dbReference type="RefSeq" id="WP_145909372.1">
    <property type="nucleotide sequence ID" value="NZ_BAAAMZ010000001.1"/>
</dbReference>
<sequence>MPGVRDRPRRLDRPYRDVQARLSGLGGVLPYAVVSADFEPLPPGHGPADLVEFIDDAAGAGLPPELGAAFGEGVRGRLLGWSVRGVPPYAVRVRLRRAHWIDGLSTPAGFAQAGRQAVEAFSDCFHDGFGPRRLVAGPLDARPRACESAPVLRDVHVRLVKPYVCGWFAVATADFEPLAADGELLFEFALELTEEQLPLEYALAFARGAREELYAAGDGRLPVRAFRVRLHDARWSPVDSNEMVFLAAGRRAAADALHRAGARPSPEPVSPREPEGSLGDTG</sequence>
<keyword evidence="6" id="KW-1185">Reference proteome</keyword>
<keyword evidence="5" id="KW-0648">Protein biosynthesis</keyword>
<dbReference type="SUPFAM" id="SSF54211">
    <property type="entry name" value="Ribosomal protein S5 domain 2-like"/>
    <property type="match status" value="1"/>
</dbReference>
<evidence type="ECO:0000259" key="4">
    <source>
        <dbReference type="SMART" id="SM00889"/>
    </source>
</evidence>
<evidence type="ECO:0000313" key="5">
    <source>
        <dbReference type="EMBL" id="TWF90141.1"/>
    </source>
</evidence>
<protein>
    <submittedName>
        <fullName evidence="5">Elongation factor G-like protein</fullName>
    </submittedName>
</protein>